<dbReference type="Proteomes" id="UP000188929">
    <property type="component" value="Unassembled WGS sequence"/>
</dbReference>
<reference evidence="4" key="1">
    <citation type="submission" date="2016-10" db="EMBL/GenBank/DDBJ databases">
        <title>Frankia sp. NRRL B-16386 Genome sequencing.</title>
        <authorList>
            <person name="Ghodhbane-Gtari F."/>
            <person name="Swanson E."/>
            <person name="Gueddou A."/>
            <person name="Hezbri K."/>
            <person name="Ktari K."/>
            <person name="Nouioui I."/>
            <person name="Morris K."/>
            <person name="Simpson S."/>
            <person name="Abebe-Akele F."/>
            <person name="Thomas K."/>
            <person name="Gtari M."/>
            <person name="Tisa L.S."/>
        </authorList>
    </citation>
    <scope>NUCLEOTIDE SEQUENCE [LARGE SCALE GENOMIC DNA]</scope>
    <source>
        <strain evidence="4">NRRL B-16386</strain>
    </source>
</reference>
<dbReference type="Gene3D" id="3.40.190.10">
    <property type="entry name" value="Periplasmic binding protein-like II"/>
    <property type="match status" value="1"/>
</dbReference>
<proteinExistence type="predicted"/>
<name>A0A1V2I1I7_9ACTN</name>
<evidence type="ECO:0000313" key="3">
    <source>
        <dbReference type="EMBL" id="ONH23264.1"/>
    </source>
</evidence>
<dbReference type="PIRSF" id="PIRSF002741">
    <property type="entry name" value="MppA"/>
    <property type="match status" value="1"/>
</dbReference>
<feature type="domain" description="Solute-binding protein family 5" evidence="2">
    <location>
        <begin position="88"/>
        <end position="480"/>
    </location>
</feature>
<comment type="caution">
    <text evidence="3">The sequence shown here is derived from an EMBL/GenBank/DDBJ whole genome shotgun (WGS) entry which is preliminary data.</text>
</comment>
<dbReference type="STRING" id="1834516.BL253_33450"/>
<dbReference type="CDD" id="cd08506">
    <property type="entry name" value="PBP2_clavulanate_OppA2"/>
    <property type="match status" value="1"/>
</dbReference>
<accession>A0A1V2I1I7</accession>
<keyword evidence="4" id="KW-1185">Reference proteome</keyword>
<evidence type="ECO:0000259" key="2">
    <source>
        <dbReference type="Pfam" id="PF00496"/>
    </source>
</evidence>
<dbReference type="SUPFAM" id="SSF53850">
    <property type="entry name" value="Periplasmic binding protein-like II"/>
    <property type="match status" value="1"/>
</dbReference>
<dbReference type="Gene3D" id="3.10.105.10">
    <property type="entry name" value="Dipeptide-binding Protein, Domain 3"/>
    <property type="match status" value="1"/>
</dbReference>
<dbReference type="GO" id="GO:0043190">
    <property type="term" value="C:ATP-binding cassette (ABC) transporter complex"/>
    <property type="evidence" value="ECO:0007669"/>
    <property type="project" value="InterPro"/>
</dbReference>
<dbReference type="GO" id="GO:1904680">
    <property type="term" value="F:peptide transmembrane transporter activity"/>
    <property type="evidence" value="ECO:0007669"/>
    <property type="project" value="TreeGrafter"/>
</dbReference>
<feature type="region of interest" description="Disordered" evidence="1">
    <location>
        <begin position="1"/>
        <end position="44"/>
    </location>
</feature>
<dbReference type="GO" id="GO:0015833">
    <property type="term" value="P:peptide transport"/>
    <property type="evidence" value="ECO:0007669"/>
    <property type="project" value="TreeGrafter"/>
</dbReference>
<dbReference type="InterPro" id="IPR030678">
    <property type="entry name" value="Peptide/Ni-bd"/>
</dbReference>
<gene>
    <name evidence="3" type="ORF">BL253_33450</name>
</gene>
<evidence type="ECO:0000256" key="1">
    <source>
        <dbReference type="SAM" id="MobiDB-lite"/>
    </source>
</evidence>
<dbReference type="InterPro" id="IPR039424">
    <property type="entry name" value="SBP_5"/>
</dbReference>
<dbReference type="PANTHER" id="PTHR30290:SF83">
    <property type="entry name" value="ABC TRANSPORTER SUBSTRATE-BINDING PROTEIN"/>
    <property type="match status" value="1"/>
</dbReference>
<sequence length="576" mass="62034">MPGGDDAKEDGDLGQATAAAATESAAPRLPVAGPVLSPSSRRGGTLRVAATADCDSWDPQRGNSDSCWAQQRWFSRQLLTYKPGTTDLIGDLATAVPTSTDAATWRYTLRAGLRFEDGSPIRSRDIKYGIERLFDSELVTDGLKGLTRYLDDPNNRYPGPYKDPSPDKLGLKSIETPDDQTIVFHLTRPFGDWNYLMATPASTPVPQAKDGGAQYADHPVSSGPYKFAFYQRGQSLTLIRNSSWDQATDPVNTALPDRIQETMRLPLETIDEQILSGHADVFAGQTGASQTTLQTSLTDSAMRDNQRLTVTLGVVRLLSVTTTVAPLDNVHCRKALAWAIDRQAQVTARGGPERAVAAPTLVPPPLRYHSTFDLYPSADGRGDVAQAKRELAACGRPDGFPVKIVIFDDSRSHSQADALRKSLAGIGVDVEISALGSDDYDALVFSPSRMRAQGVGMALLGYNAGWPTPAGIFTNLTDGRRITATDNRNIAELGDPAVNTAMDGAFLADMSDSALAADPSGTAATRWATVERMVLDTAAYIPVTYDKVTNLYSSNLTNVYYQPAYDSVDFAALGVR</sequence>
<organism evidence="3 4">
    <name type="scientific">Pseudofrankia asymbiotica</name>
    <dbReference type="NCBI Taxonomy" id="1834516"/>
    <lineage>
        <taxon>Bacteria</taxon>
        <taxon>Bacillati</taxon>
        <taxon>Actinomycetota</taxon>
        <taxon>Actinomycetes</taxon>
        <taxon>Frankiales</taxon>
        <taxon>Frankiaceae</taxon>
        <taxon>Pseudofrankia</taxon>
    </lineage>
</organism>
<dbReference type="Pfam" id="PF00496">
    <property type="entry name" value="SBP_bac_5"/>
    <property type="match status" value="1"/>
</dbReference>
<dbReference type="InterPro" id="IPR000914">
    <property type="entry name" value="SBP_5_dom"/>
</dbReference>
<dbReference type="GO" id="GO:0042597">
    <property type="term" value="C:periplasmic space"/>
    <property type="evidence" value="ECO:0007669"/>
    <property type="project" value="UniProtKB-ARBA"/>
</dbReference>
<evidence type="ECO:0000313" key="4">
    <source>
        <dbReference type="Proteomes" id="UP000188929"/>
    </source>
</evidence>
<protein>
    <recommendedName>
        <fullName evidence="2">Solute-binding protein family 5 domain-containing protein</fullName>
    </recommendedName>
</protein>
<feature type="compositionally biased region" description="Low complexity" evidence="1">
    <location>
        <begin position="16"/>
        <end position="26"/>
    </location>
</feature>
<dbReference type="AlphaFoldDB" id="A0A1V2I1I7"/>
<dbReference type="EMBL" id="MOMC01000089">
    <property type="protein sequence ID" value="ONH23264.1"/>
    <property type="molecule type" value="Genomic_DNA"/>
</dbReference>
<dbReference type="PANTHER" id="PTHR30290">
    <property type="entry name" value="PERIPLASMIC BINDING COMPONENT OF ABC TRANSPORTER"/>
    <property type="match status" value="1"/>
</dbReference>